<dbReference type="PRINTS" id="PR00449">
    <property type="entry name" value="RASTRNSFRMNG"/>
</dbReference>
<dbReference type="PANTHER" id="PTHR47977">
    <property type="entry name" value="RAS-RELATED PROTEIN RAB"/>
    <property type="match status" value="1"/>
</dbReference>
<reference evidence="3 4" key="1">
    <citation type="journal article" date="2014" name="Proc. Natl. Acad. Sci. U.S.A.">
        <title>Thirty-thousand-year-old distant relative of giant icosahedral DNA viruses with a pandoravirus morphology.</title>
        <authorList>
            <person name="Legendre M."/>
            <person name="Bartoli J."/>
            <person name="Shmakova L."/>
            <person name="Jeudy S."/>
            <person name="Labadie K."/>
            <person name="Adrait A."/>
            <person name="Lescot M."/>
            <person name="Poirot O."/>
            <person name="Bertaux L."/>
            <person name="Bruley C."/>
            <person name="Coute Y."/>
            <person name="Rivkina E."/>
            <person name="Abergel C."/>
            <person name="Claverie J.M."/>
        </authorList>
    </citation>
    <scope>NUCLEOTIDE SEQUENCE [LARGE SCALE GENOMIC DNA]</scope>
    <source>
        <strain evidence="3">P1084-T</strain>
    </source>
</reference>
<dbReference type="EMBL" id="KF740664">
    <property type="protein sequence ID" value="AHH01703.1"/>
    <property type="molecule type" value="Genomic_DNA"/>
</dbReference>
<name>W5S4N1_9VIRU</name>
<keyword evidence="4" id="KW-1185">Reference proteome</keyword>
<evidence type="ECO:0000256" key="1">
    <source>
        <dbReference type="ARBA" id="ARBA00022741"/>
    </source>
</evidence>
<dbReference type="InterPro" id="IPR027417">
    <property type="entry name" value="P-loop_NTPase"/>
</dbReference>
<dbReference type="CDD" id="cd00882">
    <property type="entry name" value="Ras_like_GTPase"/>
    <property type="match status" value="1"/>
</dbReference>
<dbReference type="Pfam" id="PF00071">
    <property type="entry name" value="Ras"/>
    <property type="match status" value="1"/>
</dbReference>
<protein>
    <submittedName>
        <fullName evidence="3">Ras-like GTP-binding protein</fullName>
    </submittedName>
</protein>
<keyword evidence="1" id="KW-0547">Nucleotide-binding</keyword>
<dbReference type="GO" id="GO:0003924">
    <property type="term" value="F:GTPase activity"/>
    <property type="evidence" value="ECO:0007669"/>
    <property type="project" value="InterPro"/>
</dbReference>
<dbReference type="InterPro" id="IPR001806">
    <property type="entry name" value="Small_GTPase"/>
</dbReference>
<proteinExistence type="predicted"/>
<dbReference type="SUPFAM" id="SSF52540">
    <property type="entry name" value="P-loop containing nucleoside triphosphate hydrolases"/>
    <property type="match status" value="1"/>
</dbReference>
<organism evidence="3 4">
    <name type="scientific">Pithovirus sibericum</name>
    <dbReference type="NCBI Taxonomy" id="1450746"/>
    <lineage>
        <taxon>Viruses</taxon>
        <taxon>Pithoviruses</taxon>
        <taxon>Orthopithovirinae</taxon>
        <taxon>Alphapithovirus</taxon>
        <taxon>Alphapithovirus sibericum</taxon>
    </lineage>
</organism>
<dbReference type="RefSeq" id="YP_009001038.1">
    <property type="nucleotide sequence ID" value="NC_023423.1"/>
</dbReference>
<sequence length="181" mass="21018">MESIKPLTFFFAVFGSERVGKTSFLRRFGHEIRFMKDKVSKTTSFTMKLMDQKGKRIQAQIYLIEINSKSSDQICAATLRNCHGLILLCSVIDERSYYDIPIWYNFYQSYNPGGKVVFVGNKIDRHDQKIFPIDCCKFTEQVKGSEYHEISSTSGMKLQRFYNILLFLIKETTGDKGLFLI</sequence>
<dbReference type="InterPro" id="IPR050227">
    <property type="entry name" value="Rab"/>
</dbReference>
<dbReference type="GO" id="GO:0005525">
    <property type="term" value="F:GTP binding"/>
    <property type="evidence" value="ECO:0007669"/>
    <property type="project" value="UniProtKB-KW"/>
</dbReference>
<keyword evidence="2" id="KW-0342">GTP-binding</keyword>
<accession>W5S4N1</accession>
<evidence type="ECO:0000256" key="2">
    <source>
        <dbReference type="ARBA" id="ARBA00023134"/>
    </source>
</evidence>
<dbReference type="Proteomes" id="UP000202176">
    <property type="component" value="Segment"/>
</dbReference>
<dbReference type="GeneID" id="18266164"/>
<evidence type="ECO:0000313" key="3">
    <source>
        <dbReference type="EMBL" id="AHH01703.1"/>
    </source>
</evidence>
<dbReference type="KEGG" id="vg:18266164"/>
<gene>
    <name evidence="3" type="ORF">pv_136</name>
</gene>
<dbReference type="Gene3D" id="3.40.50.300">
    <property type="entry name" value="P-loop containing nucleotide triphosphate hydrolases"/>
    <property type="match status" value="1"/>
</dbReference>
<evidence type="ECO:0000313" key="4">
    <source>
        <dbReference type="Proteomes" id="UP000202176"/>
    </source>
</evidence>